<dbReference type="InterPro" id="IPR010095">
    <property type="entry name" value="Cas12f1-like_TNB"/>
</dbReference>
<dbReference type="Proteomes" id="UP000619376">
    <property type="component" value="Unassembled WGS sequence"/>
</dbReference>
<gene>
    <name evidence="3" type="ORF">GCM10017781_44300</name>
    <name evidence="4" type="ORF">HNQ07_004506</name>
</gene>
<dbReference type="EMBL" id="JACHFK010000018">
    <property type="protein sequence ID" value="MBB5378996.1"/>
    <property type="molecule type" value="Genomic_DNA"/>
</dbReference>
<dbReference type="RefSeq" id="WP_184115917.1">
    <property type="nucleotide sequence ID" value="NZ_BNAJ01000018.1"/>
</dbReference>
<reference evidence="6" key="2">
    <citation type="journal article" date="2019" name="Int. J. Syst. Evol. Microbiol.">
        <title>The Global Catalogue of Microorganisms (GCM) 10K type strain sequencing project: providing services to taxonomists for standard genome sequencing and annotation.</title>
        <authorList>
            <consortium name="The Broad Institute Genomics Platform"/>
            <consortium name="The Broad Institute Genome Sequencing Center for Infectious Disease"/>
            <person name="Wu L."/>
            <person name="Ma J."/>
        </authorList>
    </citation>
    <scope>NUCLEOTIDE SEQUENCE [LARGE SCALE GENOMIC DNA]</scope>
    <source>
        <strain evidence="6">CGMCC 1.18437</strain>
    </source>
</reference>
<reference evidence="4 5" key="3">
    <citation type="submission" date="2020-08" db="EMBL/GenBank/DDBJ databases">
        <title>Genomic Encyclopedia of Type Strains, Phase IV (KMG-IV): sequencing the most valuable type-strain genomes for metagenomic binning, comparative biology and taxonomic classification.</title>
        <authorList>
            <person name="Goeker M."/>
        </authorList>
    </citation>
    <scope>NUCLEOTIDE SEQUENCE [LARGE SCALE GENOMIC DNA]</scope>
    <source>
        <strain evidence="4 5">DSM 27521</strain>
    </source>
</reference>
<organism evidence="4 5">
    <name type="scientific">Deinococcus metalli</name>
    <dbReference type="NCBI Taxonomy" id="1141878"/>
    <lineage>
        <taxon>Bacteria</taxon>
        <taxon>Thermotogati</taxon>
        <taxon>Deinococcota</taxon>
        <taxon>Deinococci</taxon>
        <taxon>Deinococcales</taxon>
        <taxon>Deinococcaceae</taxon>
        <taxon>Deinococcus</taxon>
    </lineage>
</organism>
<evidence type="ECO:0000313" key="4">
    <source>
        <dbReference type="EMBL" id="MBB5378996.1"/>
    </source>
</evidence>
<dbReference type="GO" id="GO:0003677">
    <property type="term" value="F:DNA binding"/>
    <property type="evidence" value="ECO:0007669"/>
    <property type="project" value="UniProtKB-KW"/>
</dbReference>
<keyword evidence="1" id="KW-0238">DNA-binding</keyword>
<feature type="domain" description="Cas12f1-like TNB" evidence="2">
    <location>
        <begin position="403"/>
        <end position="449"/>
    </location>
</feature>
<dbReference type="Pfam" id="PF07282">
    <property type="entry name" value="Cas12f1-like_TNB"/>
    <property type="match status" value="1"/>
</dbReference>
<reference evidence="3" key="4">
    <citation type="submission" date="2024-05" db="EMBL/GenBank/DDBJ databases">
        <authorList>
            <person name="Sun Q."/>
            <person name="Zhou Y."/>
        </authorList>
    </citation>
    <scope>NUCLEOTIDE SEQUENCE</scope>
    <source>
        <strain evidence="3">CGMCC 1.18437</strain>
    </source>
</reference>
<protein>
    <recommendedName>
        <fullName evidence="2">Cas12f1-like TNB domain-containing protein</fullName>
    </recommendedName>
</protein>
<dbReference type="AlphaFoldDB" id="A0A7W8NRI0"/>
<name>A0A7W8NRI0_9DEIO</name>
<evidence type="ECO:0000313" key="3">
    <source>
        <dbReference type="EMBL" id="GHF63492.1"/>
    </source>
</evidence>
<reference evidence="3" key="1">
    <citation type="journal article" date="2014" name="Int. J. Syst. Evol. Microbiol.">
        <title>Complete genome of a new Firmicutes species belonging to the dominant human colonic microbiota ('Ruminococcus bicirculans') reveals two chromosomes and a selective capacity to utilize plant glucans.</title>
        <authorList>
            <consortium name="NISC Comparative Sequencing Program"/>
            <person name="Wegmann U."/>
            <person name="Louis P."/>
            <person name="Goesmann A."/>
            <person name="Henrissat B."/>
            <person name="Duncan S.H."/>
            <person name="Flint H.J."/>
        </authorList>
    </citation>
    <scope>NUCLEOTIDE SEQUENCE</scope>
    <source>
        <strain evidence="3">CGMCC 1.18437</strain>
    </source>
</reference>
<evidence type="ECO:0000313" key="5">
    <source>
        <dbReference type="Proteomes" id="UP000539473"/>
    </source>
</evidence>
<dbReference type="Proteomes" id="UP000539473">
    <property type="component" value="Unassembled WGS sequence"/>
</dbReference>
<comment type="caution">
    <text evidence="4">The sequence shown here is derived from an EMBL/GenBank/DDBJ whole genome shotgun (WGS) entry which is preliminary data.</text>
</comment>
<evidence type="ECO:0000313" key="6">
    <source>
        <dbReference type="Proteomes" id="UP000619376"/>
    </source>
</evidence>
<proteinExistence type="predicted"/>
<keyword evidence="6" id="KW-1185">Reference proteome</keyword>
<evidence type="ECO:0000259" key="2">
    <source>
        <dbReference type="Pfam" id="PF07282"/>
    </source>
</evidence>
<sequence length="478" mass="52678">MPPPDPHIHLRHPLYPTPTQQRELDALWALARQIWRVLAVHARLEADGQPQSLQEVAALVVAGAMPPTSRAARSVPRRTTAERRNELEAVARALGWRAHLGSSTLDGLVQAFGRSVRALGHVADPACISLNPPETFALTYRGLARPVDDLHVEIAGISGLVLAPVYLMPGPARLAVHAWQNAFFASLSTTRSDLEAALLTGDTDAGARYLAHLARYGPLELHLAAARSTPALGSPITLHLAQGVQLHRSVAGDEISWAFQLTHLSPPRHQALLAIDPGQRALWTWITAHHGQGQVPNPLAQTHPWQPGLPTPPDGLVRRSHDLRYAHVRRHQLLYATQLQPRLERALAHFLTFAGVAIEDTALARMAQRGLDYAPFVAFSGTRQYERFLTDLAQHDPARRIAVWVPPEGTSVDCSVCGLPDAMRYWRRVGRCRGCGVRLDRDVNGARNIYQRAAAMWPVTTLPWVPAALPRPRRRGTR</sequence>
<accession>A0A7W8NRI0</accession>
<dbReference type="EMBL" id="BNAJ01000018">
    <property type="protein sequence ID" value="GHF63492.1"/>
    <property type="molecule type" value="Genomic_DNA"/>
</dbReference>
<evidence type="ECO:0000256" key="1">
    <source>
        <dbReference type="ARBA" id="ARBA00023125"/>
    </source>
</evidence>